<name>A0A4T2A361_9PSED</name>
<comment type="caution">
    <text evidence="3">The sequence shown here is derived from an EMBL/GenBank/DDBJ whole genome shotgun (WGS) entry which is preliminary data.</text>
</comment>
<protein>
    <submittedName>
        <fullName evidence="3">DUF4399 domain-containing protein</fullName>
    </submittedName>
</protein>
<evidence type="ECO:0000259" key="2">
    <source>
        <dbReference type="Pfam" id="PF14347"/>
    </source>
</evidence>
<keyword evidence="1" id="KW-0732">Signal</keyword>
<keyword evidence="4" id="KW-1185">Reference proteome</keyword>
<dbReference type="OrthoDB" id="531568at2"/>
<feature type="signal peptide" evidence="1">
    <location>
        <begin position="1"/>
        <end position="23"/>
    </location>
</feature>
<dbReference type="Pfam" id="PF14347">
    <property type="entry name" value="DUF4399"/>
    <property type="match status" value="1"/>
</dbReference>
<dbReference type="RefSeq" id="WP_136664009.1">
    <property type="nucleotide sequence ID" value="NZ_RFLV01000001.1"/>
</dbReference>
<organism evidence="3 4">
    <name type="scientific">Pseudomonas leptonychotis</name>
    <dbReference type="NCBI Taxonomy" id="2448482"/>
    <lineage>
        <taxon>Bacteria</taxon>
        <taxon>Pseudomonadati</taxon>
        <taxon>Pseudomonadota</taxon>
        <taxon>Gammaproteobacteria</taxon>
        <taxon>Pseudomonadales</taxon>
        <taxon>Pseudomonadaceae</taxon>
        <taxon>Pseudomonas</taxon>
    </lineage>
</organism>
<feature type="chain" id="PRO_5020307192" evidence="1">
    <location>
        <begin position="24"/>
        <end position="144"/>
    </location>
</feature>
<dbReference type="AlphaFoldDB" id="A0A4T2A361"/>
<reference evidence="3 4" key="1">
    <citation type="submission" date="2018-10" db="EMBL/GenBank/DDBJ databases">
        <title>Pseudomonas leptonychotis sp. nov., isolated from Weddell seals in Antarctica.</title>
        <authorList>
            <person name="Novakova D."/>
            <person name="Svec P."/>
            <person name="Kralova S."/>
            <person name="Kristofova L."/>
            <person name="Zeman M."/>
            <person name="Pantucek R."/>
            <person name="Maslanova I."/>
            <person name="Sedlacek I."/>
        </authorList>
    </citation>
    <scope>NUCLEOTIDE SEQUENCE [LARGE SCALE GENOMIC DNA]</scope>
    <source>
        <strain evidence="3 4">CCM 8849</strain>
    </source>
</reference>
<proteinExistence type="predicted"/>
<sequence length="144" mass="15142">MKSLVMGLGLCATLLSAASPAWAEMPRSSAPADAAVYFIEPADGATVGQTFTVKFGLKGMGVAPAGVDAPQTGHHHVLIDLKQPPAMDQPLPMSDNVRHFGKGQTETELTLPPGKHTLQLLVGDKNHMPLDPPVISKTINVTVE</sequence>
<evidence type="ECO:0000256" key="1">
    <source>
        <dbReference type="SAM" id="SignalP"/>
    </source>
</evidence>
<dbReference type="Proteomes" id="UP000307541">
    <property type="component" value="Unassembled WGS sequence"/>
</dbReference>
<dbReference type="EMBL" id="RFLV01000001">
    <property type="protein sequence ID" value="TIH10732.1"/>
    <property type="molecule type" value="Genomic_DNA"/>
</dbReference>
<accession>A0A4T2A361</accession>
<evidence type="ECO:0000313" key="3">
    <source>
        <dbReference type="EMBL" id="TIH10732.1"/>
    </source>
</evidence>
<feature type="domain" description="DUF4399" evidence="2">
    <location>
        <begin position="53"/>
        <end position="144"/>
    </location>
</feature>
<dbReference type="InterPro" id="IPR025512">
    <property type="entry name" value="DUF4399"/>
</dbReference>
<evidence type="ECO:0000313" key="4">
    <source>
        <dbReference type="Proteomes" id="UP000307541"/>
    </source>
</evidence>
<gene>
    <name evidence="3" type="ORF">D8779_08665</name>
</gene>